<name>A0A3B4EVW2_9CICH</name>
<accession>A0A3B4EVW2</accession>
<evidence type="ECO:0000259" key="2">
    <source>
        <dbReference type="Pfam" id="PF13837"/>
    </source>
</evidence>
<feature type="region of interest" description="Disordered" evidence="1">
    <location>
        <begin position="164"/>
        <end position="183"/>
    </location>
</feature>
<dbReference type="InterPro" id="IPR044822">
    <property type="entry name" value="Myb_DNA-bind_4"/>
</dbReference>
<organism evidence="3">
    <name type="scientific">Pundamilia nyererei</name>
    <dbReference type="NCBI Taxonomy" id="303518"/>
    <lineage>
        <taxon>Eukaryota</taxon>
        <taxon>Metazoa</taxon>
        <taxon>Chordata</taxon>
        <taxon>Craniata</taxon>
        <taxon>Vertebrata</taxon>
        <taxon>Euteleostomi</taxon>
        <taxon>Actinopterygii</taxon>
        <taxon>Neopterygii</taxon>
        <taxon>Teleostei</taxon>
        <taxon>Neoteleostei</taxon>
        <taxon>Acanthomorphata</taxon>
        <taxon>Ovalentaria</taxon>
        <taxon>Cichlomorphae</taxon>
        <taxon>Cichliformes</taxon>
        <taxon>Cichlidae</taxon>
        <taxon>African cichlids</taxon>
        <taxon>Pseudocrenilabrinae</taxon>
        <taxon>Haplochromini</taxon>
        <taxon>Pundamilia</taxon>
    </lineage>
</organism>
<dbReference type="GeneTree" id="ENSGT00940000177432"/>
<dbReference type="Pfam" id="PF13837">
    <property type="entry name" value="Myb_DNA-bind_4"/>
    <property type="match status" value="1"/>
</dbReference>
<dbReference type="Gene3D" id="1.10.10.60">
    <property type="entry name" value="Homeodomain-like"/>
    <property type="match status" value="1"/>
</dbReference>
<proteinExistence type="predicted"/>
<evidence type="ECO:0000313" key="3">
    <source>
        <dbReference type="Ensembl" id="ENSPNYP00000001226.1"/>
    </source>
</evidence>
<feature type="compositionally biased region" description="Basic and acidic residues" evidence="1">
    <location>
        <begin position="226"/>
        <end position="236"/>
    </location>
</feature>
<sequence length="267" mass="30321">MITMEPAPHPLPHFPENSYKMTEEDVKRLIEFRASNEALFTGKRNSAKIAWSTILKGLGLEGKLTADQIAKKWDNLRTKYKDLKQPYQGQDHMGGVVESWPWFHIMDEAMQGRLYNSNLVLSPETAGNAGHRGNCQSNQNQENTDILEFLIKTEMEDTVAAETAADDGGVHTEPPPPEGIPMGWRRMTECSYKSRQTHLADIIRYNHTSRRTECLMAPPHPPPLVDSERTRNREDDQTSSSQRGALHWQETFSQAGLEVSRTHLNQV</sequence>
<dbReference type="STRING" id="303518.ENSPNYP00000001226"/>
<reference evidence="3" key="1">
    <citation type="submission" date="2023-09" db="UniProtKB">
        <authorList>
            <consortium name="Ensembl"/>
        </authorList>
    </citation>
    <scope>IDENTIFICATION</scope>
</reference>
<feature type="domain" description="Myb/SANT-like DNA-binding" evidence="2">
    <location>
        <begin position="20"/>
        <end position="108"/>
    </location>
</feature>
<dbReference type="AlphaFoldDB" id="A0A3B4EVW2"/>
<dbReference type="Ensembl" id="ENSPNYT00000001246.1">
    <property type="protein sequence ID" value="ENSPNYP00000001226.1"/>
    <property type="gene ID" value="ENSPNYG00000001005.1"/>
</dbReference>
<protein>
    <recommendedName>
        <fullName evidence="2">Myb/SANT-like DNA-binding domain-containing protein</fullName>
    </recommendedName>
</protein>
<feature type="region of interest" description="Disordered" evidence="1">
    <location>
        <begin position="215"/>
        <end position="246"/>
    </location>
</feature>
<evidence type="ECO:0000256" key="1">
    <source>
        <dbReference type="SAM" id="MobiDB-lite"/>
    </source>
</evidence>